<dbReference type="Pfam" id="PF13556">
    <property type="entry name" value="HTH_30"/>
    <property type="match status" value="1"/>
</dbReference>
<dbReference type="PATRIC" id="fig|1068978.7.peg.3918"/>
<dbReference type="HOGENOM" id="CLU_2021877_0_0_11"/>
<reference evidence="2 3" key="1">
    <citation type="submission" date="2014-07" db="EMBL/GenBank/DDBJ databases">
        <title>Whole Genome Sequence of the Amycolatopsis methanolica 239.</title>
        <authorList>
            <person name="Tang B."/>
        </authorList>
    </citation>
    <scope>NUCLEOTIDE SEQUENCE [LARGE SCALE GENOMIC DNA]</scope>
    <source>
        <strain evidence="2 3">239</strain>
    </source>
</reference>
<dbReference type="AlphaFoldDB" id="A0A076MSA2"/>
<dbReference type="KEGG" id="amq:AMETH_3666"/>
<organism evidence="2 3">
    <name type="scientific">Amycolatopsis methanolica 239</name>
    <dbReference type="NCBI Taxonomy" id="1068978"/>
    <lineage>
        <taxon>Bacteria</taxon>
        <taxon>Bacillati</taxon>
        <taxon>Actinomycetota</taxon>
        <taxon>Actinomycetes</taxon>
        <taxon>Pseudonocardiales</taxon>
        <taxon>Pseudonocardiaceae</taxon>
        <taxon>Amycolatopsis</taxon>
        <taxon>Amycolatopsis methanolica group</taxon>
    </lineage>
</organism>
<dbReference type="eggNOG" id="COG2508">
    <property type="taxonomic scope" value="Bacteria"/>
</dbReference>
<gene>
    <name evidence="2" type="ORF">AMETH_3666</name>
</gene>
<sequence length="122" mass="13334">MIEFGRAGPQTLENLSLRVAVASEHGVGDHLVDRILAPLLAQGEFGQELVSSLDAFLAAGMNTAAAAKVLVIHPNTVRYRINQAKHLSGRKLESAQDISEVGWALRRHEWKSRARRLRDSGG</sequence>
<dbReference type="Gene3D" id="1.10.10.2840">
    <property type="entry name" value="PucR C-terminal helix-turn-helix domain"/>
    <property type="match status" value="1"/>
</dbReference>
<dbReference type="PANTHER" id="PTHR33744:SF7">
    <property type="entry name" value="PUCR FAMILY TRANSCRIPTIONAL REGULATOR"/>
    <property type="match status" value="1"/>
</dbReference>
<proteinExistence type="predicted"/>
<dbReference type="OrthoDB" id="33973at2"/>
<dbReference type="InterPro" id="IPR042070">
    <property type="entry name" value="PucR_C-HTH_sf"/>
</dbReference>
<evidence type="ECO:0000313" key="2">
    <source>
        <dbReference type="EMBL" id="AIJ23758.1"/>
    </source>
</evidence>
<dbReference type="PANTHER" id="PTHR33744">
    <property type="entry name" value="CARBOHYDRATE DIACID REGULATOR"/>
    <property type="match status" value="1"/>
</dbReference>
<accession>A0A076MSA2</accession>
<keyword evidence="3" id="KW-1185">Reference proteome</keyword>
<protein>
    <submittedName>
        <fullName evidence="2">Putative transcriptional regulator, Fis family</fullName>
    </submittedName>
</protein>
<dbReference type="STRING" id="1068978.AMETH_3666"/>
<feature type="domain" description="PucR C-terminal helix-turn-helix" evidence="1">
    <location>
        <begin position="49"/>
        <end position="106"/>
    </location>
</feature>
<dbReference type="InterPro" id="IPR025736">
    <property type="entry name" value="PucR_C-HTH_dom"/>
</dbReference>
<evidence type="ECO:0000259" key="1">
    <source>
        <dbReference type="Pfam" id="PF13556"/>
    </source>
</evidence>
<name>A0A076MSA2_AMYME</name>
<dbReference type="EMBL" id="CP009110">
    <property type="protein sequence ID" value="AIJ23758.1"/>
    <property type="molecule type" value="Genomic_DNA"/>
</dbReference>
<dbReference type="Proteomes" id="UP000062973">
    <property type="component" value="Chromosome"/>
</dbReference>
<dbReference type="InterPro" id="IPR051448">
    <property type="entry name" value="CdaR-like_regulators"/>
</dbReference>
<dbReference type="RefSeq" id="WP_017982591.1">
    <property type="nucleotide sequence ID" value="NZ_AQUL01000001.1"/>
</dbReference>
<evidence type="ECO:0000313" key="3">
    <source>
        <dbReference type="Proteomes" id="UP000062973"/>
    </source>
</evidence>